<feature type="region of interest" description="Disordered" evidence="1">
    <location>
        <begin position="183"/>
        <end position="224"/>
    </location>
</feature>
<feature type="transmembrane region" description="Helical" evidence="2">
    <location>
        <begin position="75"/>
        <end position="96"/>
    </location>
</feature>
<dbReference type="Pfam" id="PF09534">
    <property type="entry name" value="Trp_oprn_chp"/>
    <property type="match status" value="1"/>
</dbReference>
<dbReference type="NCBIfam" id="TIGR02234">
    <property type="entry name" value="trp_oprn_chp"/>
    <property type="match status" value="1"/>
</dbReference>
<gene>
    <name evidence="3" type="ORF">ACEZDJ_21100</name>
</gene>
<sequence length="224" mass="22450">MTALPVTEPETETPDGTPAEDAAPRRPDRRSLALMLLLTVVGAAVVLLAAGQTWAHGSVAFQTTRLKVSASGSETSGLPGALALVALAAAVAVFTVRGVGRAVVGALLALAGAGVAVTALLAATGDGALDSKAARAVGLTKATATGVGHTLWPWVGALGGVLLLLGGLLVLARGRDWPGMSARYDAPGKAAGRPRGAAAKRATPDQETPADLWKAMDRGEDPTR</sequence>
<feature type="compositionally biased region" description="Low complexity" evidence="1">
    <location>
        <begin position="1"/>
        <end position="21"/>
    </location>
</feature>
<evidence type="ECO:0000256" key="1">
    <source>
        <dbReference type="SAM" id="MobiDB-lite"/>
    </source>
</evidence>
<dbReference type="EMBL" id="JBHEZZ010000011">
    <property type="protein sequence ID" value="MFC1403792.1"/>
    <property type="molecule type" value="Genomic_DNA"/>
</dbReference>
<protein>
    <submittedName>
        <fullName evidence="3">TIGR02234 family membrane protein</fullName>
    </submittedName>
</protein>
<reference evidence="3 4" key="1">
    <citation type="submission" date="2024-09" db="EMBL/GenBank/DDBJ databases">
        <authorList>
            <person name="Lee S.D."/>
        </authorList>
    </citation>
    <scope>NUCLEOTIDE SEQUENCE [LARGE SCALE GENOMIC DNA]</scope>
    <source>
        <strain evidence="3 4">N1-5</strain>
    </source>
</reference>
<dbReference type="Proteomes" id="UP001592528">
    <property type="component" value="Unassembled WGS sequence"/>
</dbReference>
<feature type="compositionally biased region" description="Low complexity" evidence="1">
    <location>
        <begin position="187"/>
        <end position="201"/>
    </location>
</feature>
<dbReference type="InterPro" id="IPR019051">
    <property type="entry name" value="Trp_biosyn_TM_oprn/chp"/>
</dbReference>
<keyword evidence="2" id="KW-0812">Transmembrane</keyword>
<organism evidence="3 4">
    <name type="scientific">Streptacidiphilus cavernicola</name>
    <dbReference type="NCBI Taxonomy" id="3342716"/>
    <lineage>
        <taxon>Bacteria</taxon>
        <taxon>Bacillati</taxon>
        <taxon>Actinomycetota</taxon>
        <taxon>Actinomycetes</taxon>
        <taxon>Kitasatosporales</taxon>
        <taxon>Streptomycetaceae</taxon>
        <taxon>Streptacidiphilus</taxon>
    </lineage>
</organism>
<dbReference type="InterPro" id="IPR011746">
    <property type="entry name" value="Trp_synth-assoc_CHP"/>
</dbReference>
<comment type="caution">
    <text evidence="3">The sequence shown here is derived from an EMBL/GenBank/DDBJ whole genome shotgun (WGS) entry which is preliminary data.</text>
</comment>
<feature type="transmembrane region" description="Helical" evidence="2">
    <location>
        <begin position="103"/>
        <end position="123"/>
    </location>
</feature>
<keyword evidence="2" id="KW-0472">Membrane</keyword>
<feature type="transmembrane region" description="Helical" evidence="2">
    <location>
        <begin position="32"/>
        <end position="55"/>
    </location>
</feature>
<dbReference type="RefSeq" id="WP_030248299.1">
    <property type="nucleotide sequence ID" value="NZ_JBHEZZ010000011.1"/>
</dbReference>
<feature type="region of interest" description="Disordered" evidence="1">
    <location>
        <begin position="1"/>
        <end position="25"/>
    </location>
</feature>
<feature type="transmembrane region" description="Helical" evidence="2">
    <location>
        <begin position="151"/>
        <end position="172"/>
    </location>
</feature>
<evidence type="ECO:0000313" key="3">
    <source>
        <dbReference type="EMBL" id="MFC1403792.1"/>
    </source>
</evidence>
<keyword evidence="2" id="KW-1133">Transmembrane helix</keyword>
<evidence type="ECO:0000313" key="4">
    <source>
        <dbReference type="Proteomes" id="UP001592528"/>
    </source>
</evidence>
<keyword evidence="4" id="KW-1185">Reference proteome</keyword>
<feature type="compositionally biased region" description="Basic and acidic residues" evidence="1">
    <location>
        <begin position="214"/>
        <end position="224"/>
    </location>
</feature>
<name>A0ABV6UQS7_9ACTN</name>
<proteinExistence type="predicted"/>
<accession>A0ABV6UQS7</accession>
<evidence type="ECO:0000256" key="2">
    <source>
        <dbReference type="SAM" id="Phobius"/>
    </source>
</evidence>